<evidence type="ECO:0000256" key="1">
    <source>
        <dbReference type="SAM" id="MobiDB-lite"/>
    </source>
</evidence>
<dbReference type="EMBL" id="BQNB010019734">
    <property type="protein sequence ID" value="GJT88481.1"/>
    <property type="molecule type" value="Genomic_DNA"/>
</dbReference>
<dbReference type="InterPro" id="IPR039537">
    <property type="entry name" value="Retrotran_Ty1/copia-like"/>
</dbReference>
<reference evidence="2" key="1">
    <citation type="journal article" date="2022" name="Int. J. Mol. Sci.">
        <title>Draft Genome of Tanacetum Coccineum: Genomic Comparison of Closely Related Tanacetum-Family Plants.</title>
        <authorList>
            <person name="Yamashiro T."/>
            <person name="Shiraishi A."/>
            <person name="Nakayama K."/>
            <person name="Satake H."/>
        </authorList>
    </citation>
    <scope>NUCLEOTIDE SEQUENCE</scope>
</reference>
<comment type="caution">
    <text evidence="2">The sequence shown here is derived from an EMBL/GenBank/DDBJ whole genome shotgun (WGS) entry which is preliminary data.</text>
</comment>
<name>A0ABQ5HM50_9ASTR</name>
<evidence type="ECO:0000313" key="3">
    <source>
        <dbReference type="Proteomes" id="UP001151760"/>
    </source>
</evidence>
<dbReference type="PANTHER" id="PTHR42648:SF21">
    <property type="entry name" value="CYSTEINE-RICH RLK (RECEPTOR-LIKE PROTEIN KINASE) 8"/>
    <property type="match status" value="1"/>
</dbReference>
<gene>
    <name evidence="2" type="ORF">Tco_1070198</name>
</gene>
<sequence>MARSGKDMKMEKPLSFKLCITDFGTSILTVSSLDHPTSNLENAFSSNFPNYLPPASSDYVPASPGKTYSSASNSFGIVPLAAPSLSLFHDDPYMKVLQAFYNDKSPCIGDEFTSTVDACNTAKEMWTAIERLQQGESLNVQDVKTNLFWEFGKFTSRDGESMESYYSRFYKLMNELTRTTCNCHQAESRIGHGLISQAVFDVLKHSNAPSFKQSFSLYEQGQSTRHKGQRDAKPVTPQCESVSSEEDKGTDGEIDEQELEAHTVTWQQDPGVSPVESCSTDTPLEQFAPILGYGDLIQGNVTIKRVYYVEGLNHNLFSVGQFCDADLEVAFRKSTCFVRDLQGNDLLTGNRGSDSLHISLQETTSSTTNLKAKRSSFKTKAVPSSKGRLNLLHMDLCGPMRVASINGKKYILVIVDDYSRYTWTLFLRSKDETPEVLKDFLTMIQRNLQAKLLCSLRTEARLVPQSGQMVRYDILTPFAPKTKGCFLQQKRQIRHIKGLEFLQIPLLEEYYDQTTQGLAEENNNDHAPMHHFKKMNLSNPLLYTGYKKIGESSARNIDNTVCASFHPQSHDFPWTSRSSIRTCSWKSNQCQFKQDDSLPQILKYVVLAGKLSDFCFAPRSTQVFYNLSDGRENGHFLMSTDGKRFTCSARRDSALKTNSIFRRYHAGCLDNSKKALWRATVPWWIKLVSLDVQRNKTALQCLQQRQMFMWRYLASCAQVMWMRTQKLQDYGFYYNKIPLYCDSQSAIAIS</sequence>
<dbReference type="Proteomes" id="UP001151760">
    <property type="component" value="Unassembled WGS sequence"/>
</dbReference>
<dbReference type="Gene3D" id="3.30.420.10">
    <property type="entry name" value="Ribonuclease H-like superfamily/Ribonuclease H"/>
    <property type="match status" value="1"/>
</dbReference>
<accession>A0ABQ5HM50</accession>
<dbReference type="InterPro" id="IPR012337">
    <property type="entry name" value="RNaseH-like_sf"/>
</dbReference>
<reference evidence="2" key="2">
    <citation type="submission" date="2022-01" db="EMBL/GenBank/DDBJ databases">
        <authorList>
            <person name="Yamashiro T."/>
            <person name="Shiraishi A."/>
            <person name="Satake H."/>
            <person name="Nakayama K."/>
        </authorList>
    </citation>
    <scope>NUCLEOTIDE SEQUENCE</scope>
</reference>
<proteinExistence type="predicted"/>
<dbReference type="SUPFAM" id="SSF53098">
    <property type="entry name" value="Ribonuclease H-like"/>
    <property type="match status" value="1"/>
</dbReference>
<protein>
    <submittedName>
        <fullName evidence="2">Retrovirus-related pol polyprotein from transposon TNT 1-94</fullName>
    </submittedName>
</protein>
<keyword evidence="3" id="KW-1185">Reference proteome</keyword>
<organism evidence="2 3">
    <name type="scientific">Tanacetum coccineum</name>
    <dbReference type="NCBI Taxonomy" id="301880"/>
    <lineage>
        <taxon>Eukaryota</taxon>
        <taxon>Viridiplantae</taxon>
        <taxon>Streptophyta</taxon>
        <taxon>Embryophyta</taxon>
        <taxon>Tracheophyta</taxon>
        <taxon>Spermatophyta</taxon>
        <taxon>Magnoliopsida</taxon>
        <taxon>eudicotyledons</taxon>
        <taxon>Gunneridae</taxon>
        <taxon>Pentapetalae</taxon>
        <taxon>asterids</taxon>
        <taxon>campanulids</taxon>
        <taxon>Asterales</taxon>
        <taxon>Asteraceae</taxon>
        <taxon>Asteroideae</taxon>
        <taxon>Anthemideae</taxon>
        <taxon>Anthemidinae</taxon>
        <taxon>Tanacetum</taxon>
    </lineage>
</organism>
<dbReference type="InterPro" id="IPR036397">
    <property type="entry name" value="RNaseH_sf"/>
</dbReference>
<dbReference type="PANTHER" id="PTHR42648">
    <property type="entry name" value="TRANSPOSASE, PUTATIVE-RELATED"/>
    <property type="match status" value="1"/>
</dbReference>
<evidence type="ECO:0000313" key="2">
    <source>
        <dbReference type="EMBL" id="GJT88481.1"/>
    </source>
</evidence>
<feature type="region of interest" description="Disordered" evidence="1">
    <location>
        <begin position="222"/>
        <end position="253"/>
    </location>
</feature>